<keyword evidence="1 2" id="KW-0732">Signal</keyword>
<gene>
    <name evidence="3" type="ORF">J2Z37_005127</name>
</gene>
<keyword evidence="3" id="KW-0675">Receptor</keyword>
<proteinExistence type="predicted"/>
<keyword evidence="4" id="KW-1185">Reference proteome</keyword>
<dbReference type="CDD" id="cd13669">
    <property type="entry name" value="PBP2_TRAP_TM0322_like"/>
    <property type="match status" value="1"/>
</dbReference>
<dbReference type="NCBIfam" id="NF037995">
    <property type="entry name" value="TRAP_S1"/>
    <property type="match status" value="1"/>
</dbReference>
<feature type="chain" id="PRO_5045205810" evidence="2">
    <location>
        <begin position="24"/>
        <end position="349"/>
    </location>
</feature>
<dbReference type="PROSITE" id="PS51257">
    <property type="entry name" value="PROKAR_LIPOPROTEIN"/>
    <property type="match status" value="1"/>
</dbReference>
<sequence length="349" mass="39416">MRFKIVHRCLIILLMLMITVACGSQPSNTSQNGQQTPESKPTENKEKMIIKVATVLPENEPINIYAKKVAESIKERTNGQVEIQVYPNSTLGSNKDTFEQALAGAAVIGNSDAGYWQDYISDFGILNGPFLVEKPEEYNKLINSDWFADISKQMESKGLKVLAFNWFFGDRHIISNKEIRTPEDLKGLKMRVPPNVMWTETIKAMGANPTELEWSEVYTGLSNGVVDAAEAPLSTLYGSKLFESAKIISMTGHFKAMTGFVIGKEYFDTLPPDIQKILVEEFQKWGTEESKAAVEQTNEWKKKLEEKGVKFVTDVDIDAFKKATQVVYTKFDKWSPNLYEKVTKLLNEK</sequence>
<dbReference type="EMBL" id="JAGGKT010000040">
    <property type="protein sequence ID" value="MBP1935090.1"/>
    <property type="molecule type" value="Genomic_DNA"/>
</dbReference>
<dbReference type="InterPro" id="IPR018389">
    <property type="entry name" value="DctP_fam"/>
</dbReference>
<dbReference type="PANTHER" id="PTHR33376:SF3">
    <property type="entry name" value="C4-DICARBOXYLATE-BINDING PROTEIN"/>
    <property type="match status" value="1"/>
</dbReference>
<evidence type="ECO:0000256" key="2">
    <source>
        <dbReference type="SAM" id="SignalP"/>
    </source>
</evidence>
<dbReference type="PIRSF" id="PIRSF006470">
    <property type="entry name" value="DctB"/>
    <property type="match status" value="1"/>
</dbReference>
<dbReference type="Pfam" id="PF03480">
    <property type="entry name" value="DctP"/>
    <property type="match status" value="1"/>
</dbReference>
<protein>
    <submittedName>
        <fullName evidence="3">Tripartite ATP-independent transporter DctP family solute receptor</fullName>
    </submittedName>
</protein>
<dbReference type="NCBIfam" id="TIGR00787">
    <property type="entry name" value="dctP"/>
    <property type="match status" value="1"/>
</dbReference>
<accession>A0ABS4GXT5</accession>
<dbReference type="Gene3D" id="3.40.190.170">
    <property type="entry name" value="Bacterial extracellular solute-binding protein, family 7"/>
    <property type="match status" value="1"/>
</dbReference>
<organism evidence="3 4">
    <name type="scientific">Ammoniphilus resinae</name>
    <dbReference type="NCBI Taxonomy" id="861532"/>
    <lineage>
        <taxon>Bacteria</taxon>
        <taxon>Bacillati</taxon>
        <taxon>Bacillota</taxon>
        <taxon>Bacilli</taxon>
        <taxon>Bacillales</taxon>
        <taxon>Paenibacillaceae</taxon>
        <taxon>Aneurinibacillus group</taxon>
        <taxon>Ammoniphilus</taxon>
    </lineage>
</organism>
<comment type="caution">
    <text evidence="3">The sequence shown here is derived from an EMBL/GenBank/DDBJ whole genome shotgun (WGS) entry which is preliminary data.</text>
</comment>
<dbReference type="InterPro" id="IPR004682">
    <property type="entry name" value="TRAP_DctP"/>
</dbReference>
<evidence type="ECO:0000313" key="3">
    <source>
        <dbReference type="EMBL" id="MBP1935090.1"/>
    </source>
</evidence>
<evidence type="ECO:0000313" key="4">
    <source>
        <dbReference type="Proteomes" id="UP001519343"/>
    </source>
</evidence>
<dbReference type="Proteomes" id="UP001519343">
    <property type="component" value="Unassembled WGS sequence"/>
</dbReference>
<dbReference type="PANTHER" id="PTHR33376">
    <property type="match status" value="1"/>
</dbReference>
<feature type="signal peptide" evidence="2">
    <location>
        <begin position="1"/>
        <end position="23"/>
    </location>
</feature>
<name>A0ABS4GXT5_9BACL</name>
<evidence type="ECO:0000256" key="1">
    <source>
        <dbReference type="ARBA" id="ARBA00022729"/>
    </source>
</evidence>
<reference evidence="3 4" key="1">
    <citation type="submission" date="2021-03" db="EMBL/GenBank/DDBJ databases">
        <title>Genomic Encyclopedia of Type Strains, Phase IV (KMG-IV): sequencing the most valuable type-strain genomes for metagenomic binning, comparative biology and taxonomic classification.</title>
        <authorList>
            <person name="Goeker M."/>
        </authorList>
    </citation>
    <scope>NUCLEOTIDE SEQUENCE [LARGE SCALE GENOMIC DNA]</scope>
    <source>
        <strain evidence="3 4">DSM 24738</strain>
    </source>
</reference>
<dbReference type="RefSeq" id="WP_209813049.1">
    <property type="nucleotide sequence ID" value="NZ_JAGGKT010000040.1"/>
</dbReference>
<dbReference type="InterPro" id="IPR038404">
    <property type="entry name" value="TRAP_DctP_sf"/>
</dbReference>